<evidence type="ECO:0000259" key="17">
    <source>
        <dbReference type="Pfam" id="PF22461"/>
    </source>
</evidence>
<evidence type="ECO:0000256" key="12">
    <source>
        <dbReference type="ARBA" id="ARBA00023139"/>
    </source>
</evidence>
<sequence>MPGGFEADATAQVVPPNHFNPLGIGLASQHRLNHANKPAGQLTVTLHANQEGILQHGGHQHGRRLGTVHRPLEAGSDQPGQAANMINVYVGGDQGLDAVEFEFDDKAMGSSSLNGAFHALKQAAVDQQAVFGTQPELMAGAGNALRGAVMLDEGVSGCHAGHSLCVVGKRQVYVIAPYRRVRQCTLCRFGMPANTGYHVAPEFQQATGRGQEHLMFSYRLWTVITTAVLLQACALAPGLHQPAVGRMDAEAQLISIDQALIQQQASPAQAQLPQELLQAEPQPYRLGPLDELYITVWDYPELTVPGGAEQQGGVNVRAVDANGVLFFPFVGQIRASGLTPAQLRHALTEQLSRFIDNPQVDVRLAQANSRRVLLGPGFNGRASLPLPGQPLSLHEALLELDYQAKPQYLLTLTRDDTRYELPAEAVQSAAAAQLLLRAGDLLNLERLEYKPVTVLGEVQSPRQLGSEQNLTLLQALMSAGGLCQDAADPRAIWVMRDAGEYTQRFHLDASAPEALLLAGDFRLKAGDLVFVGATGLTRWNRTISQMLPTLSRQEVIVPVDDIRSNDD</sequence>
<dbReference type="Gene3D" id="3.10.560.10">
    <property type="entry name" value="Outer membrane lipoprotein wza domain like"/>
    <property type="match status" value="2"/>
</dbReference>
<keyword evidence="7" id="KW-0732">Signal</keyword>
<dbReference type="KEGG" id="ppha:BVH74_11110"/>
<evidence type="ECO:0000256" key="1">
    <source>
        <dbReference type="ARBA" id="ARBA00004571"/>
    </source>
</evidence>
<comment type="subcellular location">
    <subcellularLocation>
        <location evidence="1">Cell outer membrane</location>
        <topology evidence="1">Multi-pass membrane protein</topology>
    </subcellularLocation>
</comment>
<evidence type="ECO:0000256" key="4">
    <source>
        <dbReference type="ARBA" id="ARBA00022452"/>
    </source>
</evidence>
<dbReference type="Gene3D" id="3.30.1950.10">
    <property type="entry name" value="wza like domain"/>
    <property type="match status" value="1"/>
</dbReference>
<dbReference type="GO" id="GO:0015159">
    <property type="term" value="F:polysaccharide transmembrane transporter activity"/>
    <property type="evidence" value="ECO:0007669"/>
    <property type="project" value="InterPro"/>
</dbReference>
<dbReference type="EMBL" id="CP020100">
    <property type="protein sequence ID" value="AQZ95267.1"/>
    <property type="molecule type" value="Genomic_DNA"/>
</dbReference>
<evidence type="ECO:0000256" key="14">
    <source>
        <dbReference type="ARBA" id="ARBA00023288"/>
    </source>
</evidence>
<keyword evidence="11" id="KW-0472">Membrane</keyword>
<feature type="domain" description="SLBB" evidence="17">
    <location>
        <begin position="451"/>
        <end position="531"/>
    </location>
</feature>
<name>A0A1V0B5R6_9GAMM</name>
<evidence type="ECO:0000256" key="2">
    <source>
        <dbReference type="ARBA" id="ARBA00009450"/>
    </source>
</evidence>
<keyword evidence="19" id="KW-1185">Reference proteome</keyword>
<evidence type="ECO:0000256" key="10">
    <source>
        <dbReference type="ARBA" id="ARBA00023114"/>
    </source>
</evidence>
<evidence type="ECO:0000256" key="6">
    <source>
        <dbReference type="ARBA" id="ARBA00022692"/>
    </source>
</evidence>
<evidence type="ECO:0000256" key="8">
    <source>
        <dbReference type="ARBA" id="ARBA00023047"/>
    </source>
</evidence>
<evidence type="ECO:0000256" key="13">
    <source>
        <dbReference type="ARBA" id="ARBA00023237"/>
    </source>
</evidence>
<feature type="domain" description="Polysaccharide export protein N-terminal" evidence="15">
    <location>
        <begin position="279"/>
        <end position="364"/>
    </location>
</feature>
<reference evidence="18 19" key="1">
    <citation type="submission" date="2017-03" db="EMBL/GenBank/DDBJ databases">
        <title>Complete genome sequence of the novel DNRA strain Pseudomonas sp. S-6-2 isolated from Chinese polluted river sediment. Journal of Biotechnology.</title>
        <authorList>
            <person name="Li J."/>
            <person name="Xiang F."/>
            <person name="Wang L."/>
            <person name="Xi L."/>
            <person name="Liu J."/>
        </authorList>
    </citation>
    <scope>NUCLEOTIDE SEQUENCE [LARGE SCALE GENOMIC DNA]</scope>
    <source>
        <strain evidence="18 19">S-6-2</strain>
    </source>
</reference>
<keyword evidence="14" id="KW-0449">Lipoprotein</keyword>
<dbReference type="PANTHER" id="PTHR33619:SF3">
    <property type="entry name" value="POLYSACCHARIDE EXPORT PROTEIN GFCE-RELATED"/>
    <property type="match status" value="1"/>
</dbReference>
<keyword evidence="4" id="KW-1134">Transmembrane beta strand</keyword>
<evidence type="ECO:0000256" key="7">
    <source>
        <dbReference type="ARBA" id="ARBA00022729"/>
    </source>
</evidence>
<keyword evidence="6" id="KW-0812">Transmembrane</keyword>
<keyword evidence="5" id="KW-0762">Sugar transport</keyword>
<dbReference type="PANTHER" id="PTHR33619">
    <property type="entry name" value="POLYSACCHARIDE EXPORT PROTEIN GFCE-RELATED"/>
    <property type="match status" value="1"/>
</dbReference>
<evidence type="ECO:0000313" key="18">
    <source>
        <dbReference type="EMBL" id="AQZ95267.1"/>
    </source>
</evidence>
<evidence type="ECO:0000256" key="11">
    <source>
        <dbReference type="ARBA" id="ARBA00023136"/>
    </source>
</evidence>
<dbReference type="InterPro" id="IPR054765">
    <property type="entry name" value="SLBB_dom"/>
</dbReference>
<dbReference type="Pfam" id="PF22461">
    <property type="entry name" value="SLBB_2"/>
    <property type="match status" value="1"/>
</dbReference>
<protein>
    <submittedName>
        <fullName evidence="18">Uncharacterized protein</fullName>
    </submittedName>
</protein>
<dbReference type="STRING" id="1931241.BVH74_11110"/>
<dbReference type="GO" id="GO:0015288">
    <property type="term" value="F:porin activity"/>
    <property type="evidence" value="ECO:0007669"/>
    <property type="project" value="UniProtKB-KW"/>
</dbReference>
<dbReference type="Pfam" id="PF02563">
    <property type="entry name" value="Poly_export"/>
    <property type="match status" value="1"/>
</dbReference>
<dbReference type="AlphaFoldDB" id="A0A1V0B5R6"/>
<comment type="similarity">
    <text evidence="2">Belongs to the BexD/CtrA/VexA family.</text>
</comment>
<dbReference type="GO" id="GO:0009279">
    <property type="term" value="C:cell outer membrane"/>
    <property type="evidence" value="ECO:0007669"/>
    <property type="project" value="UniProtKB-SubCell"/>
</dbReference>
<evidence type="ECO:0000259" key="15">
    <source>
        <dbReference type="Pfam" id="PF02563"/>
    </source>
</evidence>
<evidence type="ECO:0000259" key="16">
    <source>
        <dbReference type="Pfam" id="PF18412"/>
    </source>
</evidence>
<keyword evidence="13" id="KW-0998">Cell outer membrane</keyword>
<dbReference type="GO" id="GO:0046930">
    <property type="term" value="C:pore complex"/>
    <property type="evidence" value="ECO:0007669"/>
    <property type="project" value="UniProtKB-KW"/>
</dbReference>
<dbReference type="InterPro" id="IPR049712">
    <property type="entry name" value="Poly_export"/>
</dbReference>
<keyword evidence="10" id="KW-0626">Porin</keyword>
<evidence type="ECO:0000313" key="19">
    <source>
        <dbReference type="Proteomes" id="UP000243488"/>
    </source>
</evidence>
<dbReference type="Proteomes" id="UP000243488">
    <property type="component" value="Chromosome"/>
</dbReference>
<proteinExistence type="inferred from homology"/>
<dbReference type="GO" id="GO:0006811">
    <property type="term" value="P:monoatomic ion transport"/>
    <property type="evidence" value="ECO:0007669"/>
    <property type="project" value="UniProtKB-KW"/>
</dbReference>
<keyword evidence="3" id="KW-0813">Transport</keyword>
<keyword evidence="8" id="KW-0625">Polysaccharide transport</keyword>
<evidence type="ECO:0000256" key="9">
    <source>
        <dbReference type="ARBA" id="ARBA00023065"/>
    </source>
</evidence>
<keyword evidence="12" id="KW-0564">Palmitate</keyword>
<dbReference type="Pfam" id="PF18412">
    <property type="entry name" value="Wza_C"/>
    <property type="match status" value="1"/>
</dbReference>
<accession>A0A1V0B5R6</accession>
<feature type="domain" description="Outer-membrane lipoprotein Wza C-terminal" evidence="16">
    <location>
        <begin position="535"/>
        <end position="551"/>
    </location>
</feature>
<dbReference type="InterPro" id="IPR040716">
    <property type="entry name" value="Wza_C"/>
</dbReference>
<keyword evidence="9" id="KW-0406">Ion transport</keyword>
<dbReference type="InterPro" id="IPR003715">
    <property type="entry name" value="Poly_export_N"/>
</dbReference>
<organism evidence="18 19">
    <name type="scientific">Halopseudomonas phragmitis</name>
    <dbReference type="NCBI Taxonomy" id="1931241"/>
    <lineage>
        <taxon>Bacteria</taxon>
        <taxon>Pseudomonadati</taxon>
        <taxon>Pseudomonadota</taxon>
        <taxon>Gammaproteobacteria</taxon>
        <taxon>Pseudomonadales</taxon>
        <taxon>Pseudomonadaceae</taxon>
        <taxon>Halopseudomonas</taxon>
    </lineage>
</organism>
<evidence type="ECO:0000256" key="5">
    <source>
        <dbReference type="ARBA" id="ARBA00022597"/>
    </source>
</evidence>
<gene>
    <name evidence="18" type="ORF">BVH74_11110</name>
</gene>
<evidence type="ECO:0000256" key="3">
    <source>
        <dbReference type="ARBA" id="ARBA00022448"/>
    </source>
</evidence>